<proteinExistence type="inferred from homology"/>
<dbReference type="InterPro" id="IPR006224">
    <property type="entry name" value="PsdUridine_synth_RluA-like_CS"/>
</dbReference>
<dbReference type="InterPro" id="IPR006225">
    <property type="entry name" value="PsdUridine_synth_RluC/D"/>
</dbReference>
<dbReference type="Gene3D" id="3.30.2350.10">
    <property type="entry name" value="Pseudouridine synthase"/>
    <property type="match status" value="1"/>
</dbReference>
<reference evidence="6 7" key="1">
    <citation type="submission" date="2024-02" db="EMBL/GenBank/DDBJ databases">
        <title>A novel Gemmatimonadota bacterium.</title>
        <authorList>
            <person name="Du Z.-J."/>
            <person name="Ye Y.-Q."/>
        </authorList>
    </citation>
    <scope>NUCLEOTIDE SEQUENCE [LARGE SCALE GENOMIC DNA]</scope>
    <source>
        <strain evidence="6 7">DH-20</strain>
    </source>
</reference>
<dbReference type="PANTHER" id="PTHR21600">
    <property type="entry name" value="MITOCHONDRIAL RNA PSEUDOURIDINE SYNTHASE"/>
    <property type="match status" value="1"/>
</dbReference>
<evidence type="ECO:0000259" key="5">
    <source>
        <dbReference type="Pfam" id="PF00849"/>
    </source>
</evidence>
<dbReference type="InterPro" id="IPR036986">
    <property type="entry name" value="S4_RNA-bd_sf"/>
</dbReference>
<dbReference type="Gene3D" id="3.10.290.10">
    <property type="entry name" value="RNA-binding S4 domain"/>
    <property type="match status" value="1"/>
</dbReference>
<keyword evidence="2 4" id="KW-0413">Isomerase</keyword>
<name>A0ABU9EBI6_9BACT</name>
<evidence type="ECO:0000256" key="1">
    <source>
        <dbReference type="ARBA" id="ARBA00010876"/>
    </source>
</evidence>
<dbReference type="CDD" id="cd02869">
    <property type="entry name" value="PseudoU_synth_RluA_like"/>
    <property type="match status" value="1"/>
</dbReference>
<organism evidence="6 7">
    <name type="scientific">Gaopeijia maritima</name>
    <dbReference type="NCBI Taxonomy" id="3119007"/>
    <lineage>
        <taxon>Bacteria</taxon>
        <taxon>Pseudomonadati</taxon>
        <taxon>Gemmatimonadota</taxon>
        <taxon>Longimicrobiia</taxon>
        <taxon>Gaopeijiales</taxon>
        <taxon>Gaopeijiaceae</taxon>
        <taxon>Gaopeijia</taxon>
    </lineage>
</organism>
<dbReference type="GO" id="GO:0016853">
    <property type="term" value="F:isomerase activity"/>
    <property type="evidence" value="ECO:0007669"/>
    <property type="project" value="UniProtKB-KW"/>
</dbReference>
<evidence type="ECO:0000313" key="6">
    <source>
        <dbReference type="EMBL" id="MEK9502092.1"/>
    </source>
</evidence>
<protein>
    <recommendedName>
        <fullName evidence="4">Pseudouridine synthase</fullName>
        <ecNumber evidence="4">5.4.99.-</ecNumber>
    </recommendedName>
</protein>
<gene>
    <name evidence="6" type="ORF">WI372_13955</name>
</gene>
<comment type="function">
    <text evidence="4">Responsible for synthesis of pseudouridine from uracil.</text>
</comment>
<dbReference type="PROSITE" id="PS01129">
    <property type="entry name" value="PSI_RLU"/>
    <property type="match status" value="1"/>
</dbReference>
<dbReference type="PROSITE" id="PS50889">
    <property type="entry name" value="S4"/>
    <property type="match status" value="1"/>
</dbReference>
<comment type="similarity">
    <text evidence="1 4">Belongs to the pseudouridine synthase RluA family.</text>
</comment>
<comment type="catalytic activity">
    <reaction evidence="4">
        <text>a uridine in RNA = a pseudouridine in RNA</text>
        <dbReference type="Rhea" id="RHEA:48348"/>
        <dbReference type="Rhea" id="RHEA-COMP:12068"/>
        <dbReference type="Rhea" id="RHEA-COMP:12069"/>
        <dbReference type="ChEBI" id="CHEBI:65314"/>
        <dbReference type="ChEBI" id="CHEBI:65315"/>
    </reaction>
</comment>
<evidence type="ECO:0000313" key="7">
    <source>
        <dbReference type="Proteomes" id="UP001484239"/>
    </source>
</evidence>
<dbReference type="Proteomes" id="UP001484239">
    <property type="component" value="Unassembled WGS sequence"/>
</dbReference>
<evidence type="ECO:0000256" key="4">
    <source>
        <dbReference type="RuleBase" id="RU362028"/>
    </source>
</evidence>
<dbReference type="NCBIfam" id="TIGR00005">
    <property type="entry name" value="rluA_subfam"/>
    <property type="match status" value="1"/>
</dbReference>
<accession>A0ABU9EBI6</accession>
<dbReference type="InterPro" id="IPR050188">
    <property type="entry name" value="RluA_PseudoU_synthase"/>
</dbReference>
<feature type="domain" description="Pseudouridine synthase RsuA/RluA-like" evidence="5">
    <location>
        <begin position="100"/>
        <end position="254"/>
    </location>
</feature>
<dbReference type="RefSeq" id="WP_405276741.1">
    <property type="nucleotide sequence ID" value="NZ_CP144380.1"/>
</dbReference>
<sequence>MTDSDSLHRLRVDADDPEGAGGRLDAWIASRTELSRTRLQKLLAEERIRVRWPGGEWRVPKKSDTVAPGLEIEVAVPPAQPVDLVAQDLPLTIVYEDEELAVVDKAAGMVVHPAPGHRDGTLVNALLHHLRDLSGVGGRLRPGIVHRLDRDTSGLLVVAKTDRAHHALSDALRRREVRRIYRAATWGHLDLEGTLRIDRPIGRDPRDRKKMAVVEGGRRAISRVRVRERWRTADLLDVALQTGRTHQIRVHLASVGHPVVGDAVYGAGRERGMSGPARSWALALAARVPRQFLHAARLAFDHPASGRRMRFEAPLPADLARAAEWARGGA</sequence>
<keyword evidence="7" id="KW-1185">Reference proteome</keyword>
<dbReference type="Pfam" id="PF00849">
    <property type="entry name" value="PseudoU_synth_2"/>
    <property type="match status" value="1"/>
</dbReference>
<dbReference type="InterPro" id="IPR020103">
    <property type="entry name" value="PsdUridine_synth_cat_dom_sf"/>
</dbReference>
<dbReference type="SUPFAM" id="SSF55120">
    <property type="entry name" value="Pseudouridine synthase"/>
    <property type="match status" value="1"/>
</dbReference>
<dbReference type="EC" id="5.4.99.-" evidence="4"/>
<keyword evidence="3" id="KW-0694">RNA-binding</keyword>
<comment type="caution">
    <text evidence="6">The sequence shown here is derived from an EMBL/GenBank/DDBJ whole genome shotgun (WGS) entry which is preliminary data.</text>
</comment>
<evidence type="ECO:0000256" key="3">
    <source>
        <dbReference type="PROSITE-ProRule" id="PRU00182"/>
    </source>
</evidence>
<evidence type="ECO:0000256" key="2">
    <source>
        <dbReference type="ARBA" id="ARBA00023235"/>
    </source>
</evidence>
<dbReference type="EMBL" id="JBBHLI010000009">
    <property type="protein sequence ID" value="MEK9502092.1"/>
    <property type="molecule type" value="Genomic_DNA"/>
</dbReference>
<dbReference type="PANTHER" id="PTHR21600:SF44">
    <property type="entry name" value="RIBOSOMAL LARGE SUBUNIT PSEUDOURIDINE SYNTHASE D"/>
    <property type="match status" value="1"/>
</dbReference>
<dbReference type="InterPro" id="IPR006145">
    <property type="entry name" value="PsdUridine_synth_RsuA/RluA"/>
</dbReference>